<evidence type="ECO:0000256" key="2">
    <source>
        <dbReference type="ARBA" id="ARBA00022448"/>
    </source>
</evidence>
<gene>
    <name evidence="8" type="primary">atpH</name>
    <name evidence="9" type="ORF">FU658_10175</name>
</gene>
<dbReference type="InterPro" id="IPR000711">
    <property type="entry name" value="ATPase_OSCP/dsu"/>
</dbReference>
<protein>
    <recommendedName>
        <fullName evidence="8">ATP synthase subunit delta</fullName>
    </recommendedName>
    <alternativeName>
        <fullName evidence="8">ATP synthase F(1) sector subunit delta</fullName>
    </alternativeName>
    <alternativeName>
        <fullName evidence="8">F-type ATPase subunit delta</fullName>
        <shortName evidence="8">F-ATPase subunit delta</shortName>
    </alternativeName>
</protein>
<keyword evidence="6 8" id="KW-0139">CF(1)</keyword>
<dbReference type="Gene3D" id="1.10.520.20">
    <property type="entry name" value="N-terminal domain of the delta subunit of the F1F0-ATP synthase"/>
    <property type="match status" value="1"/>
</dbReference>
<comment type="function">
    <text evidence="8">F(1)F(0) ATP synthase produces ATP from ADP in the presence of a proton or sodium gradient. F-type ATPases consist of two structural domains, F(1) containing the extramembraneous catalytic core and F(0) containing the membrane proton channel, linked together by a central stalk and a peripheral stalk. During catalysis, ATP synthesis in the catalytic domain of F(1) is coupled via a rotary mechanism of the central stalk subunits to proton translocation.</text>
</comment>
<keyword evidence="5 8" id="KW-0472">Membrane</keyword>
<keyword evidence="3 8" id="KW-0375">Hydrogen ion transport</keyword>
<dbReference type="AlphaFoldDB" id="A0A5C8KM58"/>
<dbReference type="GO" id="GO:0046933">
    <property type="term" value="F:proton-transporting ATP synthase activity, rotational mechanism"/>
    <property type="evidence" value="ECO:0007669"/>
    <property type="project" value="UniProtKB-UniRule"/>
</dbReference>
<comment type="caution">
    <text evidence="9">The sequence shown here is derived from an EMBL/GenBank/DDBJ whole genome shotgun (WGS) entry which is preliminary data.</text>
</comment>
<dbReference type="PRINTS" id="PR00125">
    <property type="entry name" value="ATPASEDELTA"/>
</dbReference>
<keyword evidence="7 8" id="KW-0066">ATP synthesis</keyword>
<dbReference type="OrthoDB" id="9816221at2"/>
<evidence type="ECO:0000313" key="9">
    <source>
        <dbReference type="EMBL" id="TXK60946.1"/>
    </source>
</evidence>
<dbReference type="Pfam" id="PF00213">
    <property type="entry name" value="OSCP"/>
    <property type="match status" value="1"/>
</dbReference>
<dbReference type="GO" id="GO:0005886">
    <property type="term" value="C:plasma membrane"/>
    <property type="evidence" value="ECO:0007669"/>
    <property type="project" value="UniProtKB-SubCell"/>
</dbReference>
<keyword evidence="8" id="KW-1003">Cell membrane</keyword>
<dbReference type="InterPro" id="IPR026015">
    <property type="entry name" value="ATP_synth_OSCP/delta_N_sf"/>
</dbReference>
<evidence type="ECO:0000256" key="6">
    <source>
        <dbReference type="ARBA" id="ARBA00023196"/>
    </source>
</evidence>
<evidence type="ECO:0000256" key="1">
    <source>
        <dbReference type="ARBA" id="ARBA00004370"/>
    </source>
</evidence>
<evidence type="ECO:0000256" key="8">
    <source>
        <dbReference type="HAMAP-Rule" id="MF_01416"/>
    </source>
</evidence>
<dbReference type="EMBL" id="VRTS01000007">
    <property type="protein sequence ID" value="TXK60946.1"/>
    <property type="molecule type" value="Genomic_DNA"/>
</dbReference>
<keyword evidence="4 8" id="KW-0406">Ion transport</keyword>
<name>A0A5C8KM58_9GAMM</name>
<dbReference type="Proteomes" id="UP000321248">
    <property type="component" value="Unassembled WGS sequence"/>
</dbReference>
<dbReference type="RefSeq" id="WP_147891988.1">
    <property type="nucleotide sequence ID" value="NZ_VRTS01000007.1"/>
</dbReference>
<proteinExistence type="inferred from homology"/>
<comment type="subcellular location">
    <subcellularLocation>
        <location evidence="8">Cell membrane</location>
        <topology evidence="8">Peripheral membrane protein</topology>
    </subcellularLocation>
    <subcellularLocation>
        <location evidence="1">Membrane</location>
    </subcellularLocation>
</comment>
<evidence type="ECO:0000256" key="7">
    <source>
        <dbReference type="ARBA" id="ARBA00023310"/>
    </source>
</evidence>
<keyword evidence="2 8" id="KW-0813">Transport</keyword>
<dbReference type="NCBIfam" id="TIGR01145">
    <property type="entry name" value="ATP_synt_delta"/>
    <property type="match status" value="1"/>
</dbReference>
<comment type="similarity">
    <text evidence="8">Belongs to the ATPase delta chain family.</text>
</comment>
<dbReference type="GO" id="GO:0045259">
    <property type="term" value="C:proton-transporting ATP synthase complex"/>
    <property type="evidence" value="ECO:0007669"/>
    <property type="project" value="UniProtKB-KW"/>
</dbReference>
<dbReference type="HAMAP" id="MF_01416">
    <property type="entry name" value="ATP_synth_delta_bact"/>
    <property type="match status" value="1"/>
</dbReference>
<organism evidence="9 10">
    <name type="scientific">Alkalisalibacterium limincola</name>
    <dbReference type="NCBI Taxonomy" id="2699169"/>
    <lineage>
        <taxon>Bacteria</taxon>
        <taxon>Pseudomonadati</taxon>
        <taxon>Pseudomonadota</taxon>
        <taxon>Gammaproteobacteria</taxon>
        <taxon>Lysobacterales</taxon>
        <taxon>Lysobacteraceae</taxon>
        <taxon>Alkalisalibacterium</taxon>
    </lineage>
</organism>
<evidence type="ECO:0000313" key="10">
    <source>
        <dbReference type="Proteomes" id="UP000321248"/>
    </source>
</evidence>
<evidence type="ECO:0000256" key="5">
    <source>
        <dbReference type="ARBA" id="ARBA00023136"/>
    </source>
</evidence>
<reference evidence="9 10" key="1">
    <citation type="submission" date="2019-08" db="EMBL/GenBank/DDBJ databases">
        <authorList>
            <person name="Karlyshev A.V."/>
        </authorList>
    </citation>
    <scope>NUCLEOTIDE SEQUENCE [LARGE SCALE GENOMIC DNA]</scope>
    <source>
        <strain evidence="9 10">Alg18-2.2</strain>
    </source>
</reference>
<keyword evidence="10" id="KW-1185">Reference proteome</keyword>
<comment type="function">
    <text evidence="8">This protein is part of the stalk that links CF(0) to CF(1). It either transmits conformational changes from CF(0) to CF(1) or is implicated in proton conduction.</text>
</comment>
<dbReference type="PANTHER" id="PTHR11910">
    <property type="entry name" value="ATP SYNTHASE DELTA CHAIN"/>
    <property type="match status" value="1"/>
</dbReference>
<evidence type="ECO:0000256" key="4">
    <source>
        <dbReference type="ARBA" id="ARBA00023065"/>
    </source>
</evidence>
<dbReference type="NCBIfam" id="NF004402">
    <property type="entry name" value="PRK05758.2-2"/>
    <property type="match status" value="1"/>
</dbReference>
<dbReference type="SUPFAM" id="SSF47928">
    <property type="entry name" value="N-terminal domain of the delta subunit of the F1F0-ATP synthase"/>
    <property type="match status" value="1"/>
</dbReference>
<evidence type="ECO:0000256" key="3">
    <source>
        <dbReference type="ARBA" id="ARBA00022781"/>
    </source>
</evidence>
<accession>A0A5C8KM58</accession>
<sequence>MSQRPTLARPYARAAFALASESGSLPAWSQQLDTAARIAADERVGHILGNPGVRAEVMAGMVAVPGQTDEFGRFLALLAENRRLSLLPEISALFEVLRAEAEKVVRAKITSAQPLADAELAKLVDGLKRRFGREVEVTTAVDEALIGGAVIDTGDMVIDGSVRSKLARLGATLSH</sequence>